<protein>
    <submittedName>
        <fullName evidence="2">Uncharacterized protein</fullName>
    </submittedName>
</protein>
<keyword evidence="1" id="KW-0812">Transmembrane</keyword>
<dbReference type="EMBL" id="BPLR01016562">
    <property type="protein sequence ID" value="GIY84747.1"/>
    <property type="molecule type" value="Genomic_DNA"/>
</dbReference>
<keyword evidence="1" id="KW-1133">Transmembrane helix</keyword>
<dbReference type="AlphaFoldDB" id="A0AAV4WPX4"/>
<comment type="caution">
    <text evidence="2">The sequence shown here is derived from an EMBL/GenBank/DDBJ whole genome shotgun (WGS) entry which is preliminary data.</text>
</comment>
<sequence>MCPEHLQNNPMNNSELAGSEFGANSGIQVLKSSGLCLSQGAHFPGTAPRNLRRIVFLLTSIRYFDAALALRMRSFFSYAEIVKLSSFDLFLFSMLFSFWIRRINKIFLVLYS</sequence>
<evidence type="ECO:0000256" key="1">
    <source>
        <dbReference type="SAM" id="Phobius"/>
    </source>
</evidence>
<organism evidence="2 3">
    <name type="scientific">Caerostris extrusa</name>
    <name type="common">Bark spider</name>
    <name type="synonym">Caerostris bankana</name>
    <dbReference type="NCBI Taxonomy" id="172846"/>
    <lineage>
        <taxon>Eukaryota</taxon>
        <taxon>Metazoa</taxon>
        <taxon>Ecdysozoa</taxon>
        <taxon>Arthropoda</taxon>
        <taxon>Chelicerata</taxon>
        <taxon>Arachnida</taxon>
        <taxon>Araneae</taxon>
        <taxon>Araneomorphae</taxon>
        <taxon>Entelegynae</taxon>
        <taxon>Araneoidea</taxon>
        <taxon>Araneidae</taxon>
        <taxon>Caerostris</taxon>
    </lineage>
</organism>
<gene>
    <name evidence="2" type="ORF">CEXT_508391</name>
</gene>
<keyword evidence="1" id="KW-0472">Membrane</keyword>
<dbReference type="Proteomes" id="UP001054945">
    <property type="component" value="Unassembled WGS sequence"/>
</dbReference>
<reference evidence="2 3" key="1">
    <citation type="submission" date="2021-06" db="EMBL/GenBank/DDBJ databases">
        <title>Caerostris extrusa draft genome.</title>
        <authorList>
            <person name="Kono N."/>
            <person name="Arakawa K."/>
        </authorList>
    </citation>
    <scope>NUCLEOTIDE SEQUENCE [LARGE SCALE GENOMIC DNA]</scope>
</reference>
<keyword evidence="3" id="KW-1185">Reference proteome</keyword>
<feature type="transmembrane region" description="Helical" evidence="1">
    <location>
        <begin position="81"/>
        <end position="100"/>
    </location>
</feature>
<proteinExistence type="predicted"/>
<evidence type="ECO:0000313" key="3">
    <source>
        <dbReference type="Proteomes" id="UP001054945"/>
    </source>
</evidence>
<evidence type="ECO:0000313" key="2">
    <source>
        <dbReference type="EMBL" id="GIY84747.1"/>
    </source>
</evidence>
<name>A0AAV4WPX4_CAEEX</name>
<accession>A0AAV4WPX4</accession>